<name>A0ABZ1YW99_9NOCA</name>
<evidence type="ECO:0000313" key="2">
    <source>
        <dbReference type="EMBL" id="WUV46451.1"/>
    </source>
</evidence>
<dbReference type="InterPro" id="IPR041413">
    <property type="entry name" value="MLTR_LBD"/>
</dbReference>
<feature type="domain" description="MmyB-like transcription regulator ligand binding" evidence="1">
    <location>
        <begin position="127"/>
        <end position="288"/>
    </location>
</feature>
<organism evidence="2 3">
    <name type="scientific">Nocardia vinacea</name>
    <dbReference type="NCBI Taxonomy" id="96468"/>
    <lineage>
        <taxon>Bacteria</taxon>
        <taxon>Bacillati</taxon>
        <taxon>Actinomycetota</taxon>
        <taxon>Actinomycetes</taxon>
        <taxon>Mycobacteriales</taxon>
        <taxon>Nocardiaceae</taxon>
        <taxon>Nocardia</taxon>
    </lineage>
</organism>
<proteinExistence type="predicted"/>
<evidence type="ECO:0000259" key="1">
    <source>
        <dbReference type="Pfam" id="PF17765"/>
    </source>
</evidence>
<dbReference type="EMBL" id="CP109441">
    <property type="protein sequence ID" value="WUV46451.1"/>
    <property type="molecule type" value="Genomic_DNA"/>
</dbReference>
<keyword evidence="3" id="KW-1185">Reference proteome</keyword>
<dbReference type="RefSeq" id="WP_329410174.1">
    <property type="nucleotide sequence ID" value="NZ_CP109441.1"/>
</dbReference>
<dbReference type="Gene3D" id="3.30.450.180">
    <property type="match status" value="1"/>
</dbReference>
<evidence type="ECO:0000313" key="3">
    <source>
        <dbReference type="Proteomes" id="UP001432062"/>
    </source>
</evidence>
<dbReference type="PANTHER" id="PTHR35010">
    <property type="entry name" value="BLL4672 PROTEIN-RELATED"/>
    <property type="match status" value="1"/>
</dbReference>
<reference evidence="2" key="1">
    <citation type="submission" date="2022-10" db="EMBL/GenBank/DDBJ databases">
        <title>The complete genomes of actinobacterial strains from the NBC collection.</title>
        <authorList>
            <person name="Joergensen T.S."/>
            <person name="Alvarez Arevalo M."/>
            <person name="Sterndorff E.B."/>
            <person name="Faurdal D."/>
            <person name="Vuksanovic O."/>
            <person name="Mourched A.-S."/>
            <person name="Charusanti P."/>
            <person name="Shaw S."/>
            <person name="Blin K."/>
            <person name="Weber T."/>
        </authorList>
    </citation>
    <scope>NUCLEOTIDE SEQUENCE</scope>
    <source>
        <strain evidence="2">NBC_01482</strain>
    </source>
</reference>
<gene>
    <name evidence="2" type="ORF">OG563_46695</name>
</gene>
<dbReference type="PANTHER" id="PTHR35010:SF2">
    <property type="entry name" value="BLL4672 PROTEIN"/>
    <property type="match status" value="1"/>
</dbReference>
<protein>
    <submittedName>
        <fullName evidence="2">Transcriptional regulator</fullName>
    </submittedName>
</protein>
<dbReference type="Proteomes" id="UP001432062">
    <property type="component" value="Chromosome"/>
</dbReference>
<sequence>MDAVVVDGTMIMFMSQQVLKWFAASVVHDAAGRGLRHALSRLYGGLRSATTRKMYLSCVFPFDGDVAHGYPFPWFSWLEQGRNINVSVQVLNSVARTLSLDAAEKAHLYRLADVPTVPTAHAGTALPEELQVILDHLELLPGVVLSPRYDVLAHNKSYEALCPGFVKGERNVARRVFLTPECCNTYHHNWDDLRRMVGYLRGSYVKNLGDPGWEEFISELCAESETFASLWARNDVAVPASRTKQIRNLAVGELEMFLTSMSLPSLPHAWMQIYTPVDEVAWVKLRELLAMSEEQRQRPWIEHREQYHAAAG</sequence>
<dbReference type="Pfam" id="PF17765">
    <property type="entry name" value="MLTR_LBD"/>
    <property type="match status" value="1"/>
</dbReference>
<accession>A0ABZ1YW99</accession>